<accession>A0ABP1DXV4</accession>
<gene>
    <name evidence="1" type="ORF">GFSPODELE1_LOCUS8575</name>
</gene>
<keyword evidence="2" id="KW-1185">Reference proteome</keyword>
<evidence type="ECO:0000313" key="1">
    <source>
        <dbReference type="EMBL" id="CAL1711938.1"/>
    </source>
</evidence>
<name>A0ABP1DXV4_9APHY</name>
<dbReference type="Proteomes" id="UP001497453">
    <property type="component" value="Chromosome 6"/>
</dbReference>
<dbReference type="EMBL" id="OZ037949">
    <property type="protein sequence ID" value="CAL1711938.1"/>
    <property type="molecule type" value="Genomic_DNA"/>
</dbReference>
<evidence type="ECO:0000313" key="2">
    <source>
        <dbReference type="Proteomes" id="UP001497453"/>
    </source>
</evidence>
<dbReference type="Gene3D" id="3.80.10.10">
    <property type="entry name" value="Ribonuclease Inhibitor"/>
    <property type="match status" value="1"/>
</dbReference>
<protein>
    <recommendedName>
        <fullName evidence="3">F-box domain-containing protein</fullName>
    </recommendedName>
</protein>
<reference evidence="2" key="1">
    <citation type="submission" date="2024-04" db="EMBL/GenBank/DDBJ databases">
        <authorList>
            <person name="Shaw F."/>
            <person name="Minotto A."/>
        </authorList>
    </citation>
    <scope>NUCLEOTIDE SEQUENCE [LARGE SCALE GENOMIC DNA]</scope>
</reference>
<sequence>MTDAVLSKPRLAPEITDIILDHLHADKPTLSACSIVCQGWLNTARFHLFREITIYRFFKNEGEGFNAFVTFLRNTPSVRSYICSLTLTNMSPAQDVSLSRDKFDYFAIIYRGLLLAIFENIPRLHTLILIKTFWVHDDSLPSSYSPPMHPLCNNLTCIPPLRKLMISSSYDNTDVTMLTYFTSLQELHLNEVSTIGDHERNTATYPSLNVGTFRAINYNHGLSKWISVVMLPGVCPSLRSLTLPLSEIPLGPRFRHHMTYFEGGSGKARFNWLHDKVAPHLHDLELLMESSTLQIVGSALESSGDFVFGTCVNLSSLTFSKLLLSPPRWGYYRGDTWAFILHCLQNIPLANLKMITVNFDVGRGSSVLERLRMLDWVTFRRVWEEHELKGRIKFNVTPTIDAKEKADVLDRMRWFLDRQLL</sequence>
<dbReference type="InterPro" id="IPR032675">
    <property type="entry name" value="LRR_dom_sf"/>
</dbReference>
<evidence type="ECO:0008006" key="3">
    <source>
        <dbReference type="Google" id="ProtNLM"/>
    </source>
</evidence>
<organism evidence="1 2">
    <name type="scientific">Somion occarium</name>
    <dbReference type="NCBI Taxonomy" id="3059160"/>
    <lineage>
        <taxon>Eukaryota</taxon>
        <taxon>Fungi</taxon>
        <taxon>Dikarya</taxon>
        <taxon>Basidiomycota</taxon>
        <taxon>Agaricomycotina</taxon>
        <taxon>Agaricomycetes</taxon>
        <taxon>Polyporales</taxon>
        <taxon>Cerrenaceae</taxon>
        <taxon>Somion</taxon>
    </lineage>
</organism>
<proteinExistence type="predicted"/>